<evidence type="ECO:0000313" key="3">
    <source>
        <dbReference type="EMBL" id="CAH0366601.1"/>
    </source>
</evidence>
<evidence type="ECO:0000256" key="1">
    <source>
        <dbReference type="SAM" id="Coils"/>
    </source>
</evidence>
<proteinExistence type="predicted"/>
<feature type="compositionally biased region" description="Basic and acidic residues" evidence="2">
    <location>
        <begin position="492"/>
        <end position="501"/>
    </location>
</feature>
<feature type="region of interest" description="Disordered" evidence="2">
    <location>
        <begin position="471"/>
        <end position="507"/>
    </location>
</feature>
<gene>
    <name evidence="3" type="ORF">PECAL_1P31020</name>
</gene>
<organism evidence="3 4">
    <name type="scientific">Pelagomonas calceolata</name>
    <dbReference type="NCBI Taxonomy" id="35677"/>
    <lineage>
        <taxon>Eukaryota</taxon>
        <taxon>Sar</taxon>
        <taxon>Stramenopiles</taxon>
        <taxon>Ochrophyta</taxon>
        <taxon>Pelagophyceae</taxon>
        <taxon>Pelagomonadales</taxon>
        <taxon>Pelagomonadaceae</taxon>
        <taxon>Pelagomonas</taxon>
    </lineage>
</organism>
<feature type="region of interest" description="Disordered" evidence="2">
    <location>
        <begin position="1"/>
        <end position="30"/>
    </location>
</feature>
<keyword evidence="4" id="KW-1185">Reference proteome</keyword>
<sequence length="507" mass="54854">MHPKPSAASRSEHEQGSRAASAARHRAVSSLPQRAAPMLAAITDPLTVALGGAKPLPETASQWQGWSVTDLRTDGGWRRSSLVVNGDGLGADEVALSYACEYEGQATQGAAVRSRAQLLRLHATLVHDAPGSLVPPLTLENEQGVDAFAQGLLRHGRLRRCRAAVAFLVDLEGFEKIASELLELGEEVAPLGPRLALHEATRDKHANIDADETAAVIADILEWRRGQDDALLEAKRRVEVLQRSEGDLSGAWQAALTATFWAGEQKVTSEQNLSVLGDAAQRRAQICAQQALHQSPCEETLLALDDARGHLKSVALAALAVDRLRRRGLLMRQRRERAHASYTARKTKLEAAERADEAAAEIEVPEDDVPDPERSTLSLALSAVALRAQAQYHSLGAAIETDLNAARRAEEEAFNADRAVTEARKRFASEVAAFLDRFNVVRAAVLARLLEASAEHAERRRRASQEVLDDFRGSIGERSPPASPSRIAVEAPSRRAAERRAAAGTVM</sequence>
<evidence type="ECO:0000313" key="4">
    <source>
        <dbReference type="Proteomes" id="UP000789595"/>
    </source>
</evidence>
<keyword evidence="1" id="KW-0175">Coiled coil</keyword>
<dbReference type="AlphaFoldDB" id="A0A8J2SFF8"/>
<reference evidence="3" key="1">
    <citation type="submission" date="2021-11" db="EMBL/GenBank/DDBJ databases">
        <authorList>
            <consortium name="Genoscope - CEA"/>
            <person name="William W."/>
        </authorList>
    </citation>
    <scope>NUCLEOTIDE SEQUENCE</scope>
</reference>
<name>A0A8J2SFF8_9STRA</name>
<protein>
    <submittedName>
        <fullName evidence="3">Uncharacterized protein</fullName>
    </submittedName>
</protein>
<evidence type="ECO:0000256" key="2">
    <source>
        <dbReference type="SAM" id="MobiDB-lite"/>
    </source>
</evidence>
<dbReference type="EMBL" id="CAKKNE010000001">
    <property type="protein sequence ID" value="CAH0366601.1"/>
    <property type="molecule type" value="Genomic_DNA"/>
</dbReference>
<accession>A0A8J2SFF8</accession>
<comment type="caution">
    <text evidence="3">The sequence shown here is derived from an EMBL/GenBank/DDBJ whole genome shotgun (WGS) entry which is preliminary data.</text>
</comment>
<dbReference type="Proteomes" id="UP000789595">
    <property type="component" value="Unassembled WGS sequence"/>
</dbReference>
<feature type="coiled-coil region" evidence="1">
    <location>
        <begin position="406"/>
        <end position="466"/>
    </location>
</feature>